<feature type="region of interest" description="Disordered" evidence="9">
    <location>
        <begin position="1"/>
        <end position="28"/>
    </location>
</feature>
<organism evidence="11 12">
    <name type="scientific">Purpureocillium lavendulum</name>
    <dbReference type="NCBI Taxonomy" id="1247861"/>
    <lineage>
        <taxon>Eukaryota</taxon>
        <taxon>Fungi</taxon>
        <taxon>Dikarya</taxon>
        <taxon>Ascomycota</taxon>
        <taxon>Pezizomycotina</taxon>
        <taxon>Sordariomycetes</taxon>
        <taxon>Hypocreomycetidae</taxon>
        <taxon>Hypocreales</taxon>
        <taxon>Ophiocordycipitaceae</taxon>
        <taxon>Purpureocillium</taxon>
    </lineage>
</organism>
<dbReference type="EC" id="4.1.1.52" evidence="7"/>
<dbReference type="CDD" id="cd01292">
    <property type="entry name" value="metallo-dependent_hydrolases"/>
    <property type="match status" value="1"/>
</dbReference>
<feature type="compositionally biased region" description="Basic and acidic residues" evidence="9">
    <location>
        <begin position="1001"/>
        <end position="1014"/>
    </location>
</feature>
<gene>
    <name evidence="11" type="ORF">O9K51_08385</name>
</gene>
<evidence type="ECO:0000256" key="8">
    <source>
        <dbReference type="RuleBase" id="RU366045"/>
    </source>
</evidence>
<feature type="compositionally biased region" description="Basic residues" evidence="9">
    <location>
        <begin position="1"/>
        <end position="10"/>
    </location>
</feature>
<evidence type="ECO:0000256" key="1">
    <source>
        <dbReference type="ARBA" id="ARBA00005871"/>
    </source>
</evidence>
<comment type="catalytic activity">
    <reaction evidence="6">
        <text>6-methylsalicylate + H(+) = 3-methylphenol + CO2</text>
        <dbReference type="Rhea" id="RHEA:23112"/>
        <dbReference type="ChEBI" id="CHEBI:15378"/>
        <dbReference type="ChEBI" id="CHEBI:16526"/>
        <dbReference type="ChEBI" id="CHEBI:17231"/>
        <dbReference type="ChEBI" id="CHEBI:36658"/>
        <dbReference type="EC" id="4.1.1.52"/>
    </reaction>
    <physiologicalReaction direction="left-to-right" evidence="6">
        <dbReference type="Rhea" id="RHEA:23113"/>
    </physiologicalReaction>
</comment>
<dbReference type="GO" id="GO:0019748">
    <property type="term" value="P:secondary metabolic process"/>
    <property type="evidence" value="ECO:0007669"/>
    <property type="project" value="TreeGrafter"/>
</dbReference>
<evidence type="ECO:0000256" key="2">
    <source>
        <dbReference type="ARBA" id="ARBA00022723"/>
    </source>
</evidence>
<evidence type="ECO:0000256" key="6">
    <source>
        <dbReference type="ARBA" id="ARBA00036832"/>
    </source>
</evidence>
<evidence type="ECO:0000256" key="7">
    <source>
        <dbReference type="ARBA" id="ARBA00038889"/>
    </source>
</evidence>
<protein>
    <recommendedName>
        <fullName evidence="7">6-methylsalicylate decarboxylase</fullName>
        <ecNumber evidence="7">4.1.1.52</ecNumber>
    </recommendedName>
</protein>
<dbReference type="GO" id="GO:0005829">
    <property type="term" value="C:cytosol"/>
    <property type="evidence" value="ECO:0007669"/>
    <property type="project" value="TreeGrafter"/>
</dbReference>
<feature type="domain" description="Amidohydrolase-related" evidence="10">
    <location>
        <begin position="677"/>
        <end position="960"/>
    </location>
</feature>
<dbReference type="EMBL" id="JAQHRD010000007">
    <property type="protein sequence ID" value="KAJ6438982.1"/>
    <property type="molecule type" value="Genomic_DNA"/>
</dbReference>
<feature type="compositionally biased region" description="Basic and acidic residues" evidence="9">
    <location>
        <begin position="1024"/>
        <end position="1033"/>
    </location>
</feature>
<dbReference type="GO" id="GO:0016787">
    <property type="term" value="F:hydrolase activity"/>
    <property type="evidence" value="ECO:0007669"/>
    <property type="project" value="InterPro"/>
</dbReference>
<keyword evidence="4" id="KW-0862">Zinc</keyword>
<dbReference type="AlphaFoldDB" id="A0AB34FIQ8"/>
<dbReference type="GO" id="GO:0046872">
    <property type="term" value="F:metal ion binding"/>
    <property type="evidence" value="ECO:0007669"/>
    <property type="project" value="UniProtKB-KW"/>
</dbReference>
<accession>A0AB34FIQ8</accession>
<feature type="compositionally biased region" description="Polar residues" evidence="9">
    <location>
        <begin position="448"/>
        <end position="459"/>
    </location>
</feature>
<dbReference type="PANTHER" id="PTHR21240">
    <property type="entry name" value="2-AMINO-3-CARBOXYLMUCONATE-6-SEMIALDEHYDE DECARBOXYLASE"/>
    <property type="match status" value="1"/>
</dbReference>
<dbReference type="InterPro" id="IPR032466">
    <property type="entry name" value="Metal_Hydrolase"/>
</dbReference>
<evidence type="ECO:0000259" key="10">
    <source>
        <dbReference type="Pfam" id="PF04909"/>
    </source>
</evidence>
<keyword evidence="5 8" id="KW-0456">Lyase</keyword>
<comment type="similarity">
    <text evidence="1">Belongs to the metallo-dependent hydrolases superfamily. ACMSD family.</text>
</comment>
<dbReference type="InterPro" id="IPR006680">
    <property type="entry name" value="Amidohydro-rel"/>
</dbReference>
<keyword evidence="3 8" id="KW-0210">Decarboxylase</keyword>
<proteinExistence type="inferred from homology"/>
<evidence type="ECO:0000256" key="3">
    <source>
        <dbReference type="ARBA" id="ARBA00022793"/>
    </source>
</evidence>
<evidence type="ECO:0000256" key="5">
    <source>
        <dbReference type="ARBA" id="ARBA00023239"/>
    </source>
</evidence>
<evidence type="ECO:0000313" key="11">
    <source>
        <dbReference type="EMBL" id="KAJ6438982.1"/>
    </source>
</evidence>
<evidence type="ECO:0000256" key="9">
    <source>
        <dbReference type="SAM" id="MobiDB-lite"/>
    </source>
</evidence>
<keyword evidence="2" id="KW-0479">Metal-binding</keyword>
<comment type="caution">
    <text evidence="11">The sequence shown here is derived from an EMBL/GenBank/DDBJ whole genome shotgun (WGS) entry which is preliminary data.</text>
</comment>
<feature type="region of interest" description="Disordered" evidence="9">
    <location>
        <begin position="1000"/>
        <end position="1033"/>
    </location>
</feature>
<feature type="region of interest" description="Disordered" evidence="9">
    <location>
        <begin position="427"/>
        <end position="495"/>
    </location>
</feature>
<dbReference type="InterPro" id="IPR032465">
    <property type="entry name" value="ACMSD"/>
</dbReference>
<sequence length="1033" mass="113542">MASVYKRKRHTDLATETSPPAKKRKFTRKHRATPFAPLFWDNLSKVSLTSLALREIDRRNEERQHLPTPAVPGEVVSKDIARFARHGGPDLRHLRGSTDAVNWSDKRHPPKQKIIRSELAKERASLSPSKFSDGAFETFQRQNEDAVFEADVMATVVPRLCGTSDIHSKQNVLFTELNPITDESAVKPKPDFFDGAHLLDLNPQLREDENLRATVIPTKHLNVPVAPNFFFEAKGPDGSAIVAQRQACYVGGYGARAMRDLQNSGETEPGYDGNAYTISSTYHAGTGTLQLYSHHVTAPSTAEGRPEYHMTQLDTWGMTGNIDSFRRGATAFRNAREMAERYRGAFIQAANTRAAPATTVDNAGVTVAYEETSASAQLEAFESADPLERGAWQDADNALQQLIADDEGEPLQGEAETTAMPQYLRAEEDSQNPSQDSGPQDHDDPSLSFASSFTSFDTETLSSKRPRRSPSPPTKSKRTLPSTKGKVRSRVLTQRQVKSIKDARTLLSKMTEELTDKQRIYREFLVDLSDSSLDHCPTSPIDGICRQQGPPGVQRLGRHDIRVNPKSDPKEQGPISSQGEAVRYASIAGAAAVFQKEICDAIEKVAIQCGEQELRASITIEFPKWGVVDCLLSMHICNWAVKYFAKKLFGAEVNMALESIAGAITHRASHRGNTSRIDTHIHVLTPSYLAALDEAGGDPSGWATPTWTLEECVRFSDTIGSSFSVLSVTAPGPALLGPTEKGRRLARALNQEVWDVCQQRPGRFGFFASLPDFNDTEGTIAEIKAIFESERKANGVVVMTSYGDKLVGDEAFRPIWDELNKHAALVFVHPSHIKITPEKIGGFLPQPVIDYPLATTRAAMSLIVSGVMTYCSKIEVILSHAGGTFPFLAQRGIGALINPTIAEQSKANIIQGRAAMGRFWYDIALSTSEAQLKTLLATASSSRIVFGSDFPYAPKLGIFAGLLQYSNFAKTAEGSPIKPAELNHNATMLLRAHALENSFLPHDKGEEAKRREPEFGLEENDDAAQAREQLDQD</sequence>
<keyword evidence="12" id="KW-1185">Reference proteome</keyword>
<name>A0AB34FIQ8_9HYPO</name>
<evidence type="ECO:0000313" key="12">
    <source>
        <dbReference type="Proteomes" id="UP001163105"/>
    </source>
</evidence>
<evidence type="ECO:0000256" key="4">
    <source>
        <dbReference type="ARBA" id="ARBA00022833"/>
    </source>
</evidence>
<dbReference type="GO" id="GO:0047596">
    <property type="term" value="F:6-methylsalicylate decarboxylase activity"/>
    <property type="evidence" value="ECO:0007669"/>
    <property type="project" value="UniProtKB-EC"/>
</dbReference>
<dbReference type="Gene3D" id="3.20.20.140">
    <property type="entry name" value="Metal-dependent hydrolases"/>
    <property type="match status" value="1"/>
</dbReference>
<dbReference type="SUPFAM" id="SSF51556">
    <property type="entry name" value="Metallo-dependent hydrolases"/>
    <property type="match status" value="1"/>
</dbReference>
<dbReference type="Pfam" id="PF04909">
    <property type="entry name" value="Amidohydro_2"/>
    <property type="match status" value="1"/>
</dbReference>
<reference evidence="11" key="1">
    <citation type="submission" date="2023-01" db="EMBL/GenBank/DDBJ databases">
        <title>The growth and conidiation of Purpureocillium lavendulum are regulated by nitrogen source and histone H3K14 acetylation.</title>
        <authorList>
            <person name="Tang P."/>
            <person name="Han J."/>
            <person name="Zhang C."/>
            <person name="Tang P."/>
            <person name="Qi F."/>
            <person name="Zhang K."/>
            <person name="Liang L."/>
        </authorList>
    </citation>
    <scope>NUCLEOTIDE SEQUENCE</scope>
    <source>
        <strain evidence="11">YMF1.00683</strain>
    </source>
</reference>
<dbReference type="PANTHER" id="PTHR21240:SF29">
    <property type="entry name" value="AMIDOHYDROLASE-RELATED DOMAIN-CONTAINING PROTEIN"/>
    <property type="match status" value="1"/>
</dbReference>
<dbReference type="Proteomes" id="UP001163105">
    <property type="component" value="Unassembled WGS sequence"/>
</dbReference>